<accession>A0AAE7WEF8</accession>
<evidence type="ECO:0000313" key="2">
    <source>
        <dbReference type="Proteomes" id="UP000827296"/>
    </source>
</evidence>
<dbReference type="Proteomes" id="UP000827296">
    <property type="component" value="Segment"/>
</dbReference>
<keyword evidence="2" id="KW-1185">Reference proteome</keyword>
<name>A0AAE7WEF8_9CAUD</name>
<evidence type="ECO:0008006" key="3">
    <source>
        <dbReference type="Google" id="ProtNLM"/>
    </source>
</evidence>
<protein>
    <recommendedName>
        <fullName evidence="3">LPS glycosyltransferase</fullName>
    </recommendedName>
</protein>
<proteinExistence type="predicted"/>
<reference evidence="1 2" key="1">
    <citation type="journal article" date="2022" name="Viruses">
        <title>Two Novel Lytic Bacteriophages Infecting Enterococcus spp. Are Promising Candidates for Targeted Antibacterial Therapy.</title>
        <authorList>
            <person name="Tkachev P.V."/>
            <person name="Pchelin I.M."/>
            <person name="Azarov D.V."/>
            <person name="Gorshkov A.N."/>
            <person name="Shamova O.V."/>
            <person name="Dmitriev A.V."/>
            <person name="Goncharov A.E."/>
        </authorList>
    </citation>
    <scope>NUCLEOTIDE SEQUENCE [LARGE SCALE GENOMIC DNA]</scope>
</reference>
<sequence>MPRTHNKISRKKAIEAYLEGENPLAIISETIEEHTWKVGFSVEDASFYKERKSNPYDTCKNPRCKLCKTIKEQTERIPAYSLGKTLAKPFEELSLGHFGKLAAADVSKADMPKLLNVSIKEINAHIEKLVEAMGLDDAINLLKDYELSDSIVQKLLGIGAYDMRLHRQRMLGARKERIAESKKGEWA</sequence>
<organism evidence="1 2">
    <name type="scientific">Enterococcus phage SSsP-1</name>
    <dbReference type="NCBI Taxonomy" id="2859527"/>
    <lineage>
        <taxon>Viruses</taxon>
        <taxon>Duplodnaviria</taxon>
        <taxon>Heunggongvirae</taxon>
        <taxon>Uroviricota</taxon>
        <taxon>Caudoviricetes</taxon>
        <taxon>Saphexavirus</taxon>
        <taxon>Saphexavirus SSsP1</taxon>
    </lineage>
</organism>
<evidence type="ECO:0000313" key="1">
    <source>
        <dbReference type="EMBL" id="QYI86564.1"/>
    </source>
</evidence>
<dbReference type="EMBL" id="MZ333457">
    <property type="protein sequence ID" value="QYI86564.1"/>
    <property type="molecule type" value="Genomic_DNA"/>
</dbReference>